<dbReference type="Pfam" id="PF03235">
    <property type="entry name" value="GmrSD_N"/>
    <property type="match status" value="1"/>
</dbReference>
<accession>A0AAE3VLK7</accession>
<evidence type="ECO:0000259" key="2">
    <source>
        <dbReference type="Pfam" id="PF07510"/>
    </source>
</evidence>
<dbReference type="InterPro" id="IPR011089">
    <property type="entry name" value="GmrSD_C"/>
</dbReference>
<evidence type="ECO:0000313" key="3">
    <source>
        <dbReference type="EMBL" id="MDQ0314754.1"/>
    </source>
</evidence>
<comment type="caution">
    <text evidence="3">The sequence shown here is derived from an EMBL/GenBank/DDBJ whole genome shotgun (WGS) entry which is preliminary data.</text>
</comment>
<gene>
    <name evidence="3" type="ORF">J2S73_001191</name>
</gene>
<keyword evidence="4" id="KW-1185">Reference proteome</keyword>
<reference evidence="3" key="1">
    <citation type="submission" date="2023-07" db="EMBL/GenBank/DDBJ databases">
        <title>Genomic Encyclopedia of Type Strains, Phase IV (KMG-IV): sequencing the most valuable type-strain genomes for metagenomic binning, comparative biology and taxonomic classification.</title>
        <authorList>
            <person name="Goeker M."/>
        </authorList>
    </citation>
    <scope>NUCLEOTIDE SEQUENCE</scope>
    <source>
        <strain evidence="3">DSM 21202</strain>
    </source>
</reference>
<feature type="domain" description="GmrSD restriction endonucleases N-terminal" evidence="1">
    <location>
        <begin position="17"/>
        <end position="234"/>
    </location>
</feature>
<dbReference type="Pfam" id="PF07510">
    <property type="entry name" value="GmrSD_C"/>
    <property type="match status" value="1"/>
</dbReference>
<organism evidence="3 4">
    <name type="scientific">Amorphus orientalis</name>
    <dbReference type="NCBI Taxonomy" id="649198"/>
    <lineage>
        <taxon>Bacteria</taxon>
        <taxon>Pseudomonadati</taxon>
        <taxon>Pseudomonadota</taxon>
        <taxon>Alphaproteobacteria</taxon>
        <taxon>Hyphomicrobiales</taxon>
        <taxon>Amorphaceae</taxon>
        <taxon>Amorphus</taxon>
    </lineage>
</organism>
<sequence>MQDLANLRIEAAHKTVADVFSDQYAFSVPAYQRPYAWESQQVEELLADLKDAMAPRSRTEGFYFLGSIVLVKQHGSPEARVVDGQQRLTTLTMLFSAIRDLTDDVQTRMKRERFIKQAADSDLGLKEKLRLQLRRKDQGFFEKHVQTCNATLSLPALDGLSGSKARIVENATLIRERLIEMGEAGRSELVRFLLQNCYLVVVEVPTDTAARRIFTVLNARGLDLTATDILKADLLERAGEDKEEAISERWEDIENALGRDRFSDLFVHVRMIFEREKPRAALETGFPEQVPIFREKPDAFISEILEPFSDAFILSTNDADLRKLYGPKTADLVRSLNRLDNKDWLPPLLLCLRQSAEGRREDVQEIVFKLERLSYYLFLIRADVNARMARYADVLYMLEPSGTKSRDRSEGLDLSEAEARHFFSALDGPIYLASRVVKPLLLRLEQASTDGSATYDYPTITVEHVCPQTVSGGSQWHHWFPDQEEHSELVHKLGNLVLLTHRKNGAAKNYDFDKKKNTYFAPDDTCAFVLTAEVRNAPSWTPTDLRARQRTVLERLAKSWRLTEYFQAWQQVALS</sequence>
<dbReference type="Proteomes" id="UP001229244">
    <property type="component" value="Unassembled WGS sequence"/>
</dbReference>
<dbReference type="EMBL" id="JAUSUL010000001">
    <property type="protein sequence ID" value="MDQ0314754.1"/>
    <property type="molecule type" value="Genomic_DNA"/>
</dbReference>
<dbReference type="PANTHER" id="PTHR35149:SF2">
    <property type="entry name" value="DUF262 DOMAIN-CONTAINING PROTEIN"/>
    <property type="match status" value="1"/>
</dbReference>
<evidence type="ECO:0000259" key="1">
    <source>
        <dbReference type="Pfam" id="PF03235"/>
    </source>
</evidence>
<dbReference type="PANTHER" id="PTHR35149">
    <property type="entry name" value="SLL5132 PROTEIN"/>
    <property type="match status" value="1"/>
</dbReference>
<evidence type="ECO:0008006" key="5">
    <source>
        <dbReference type="Google" id="ProtNLM"/>
    </source>
</evidence>
<evidence type="ECO:0000313" key="4">
    <source>
        <dbReference type="Proteomes" id="UP001229244"/>
    </source>
</evidence>
<protein>
    <recommendedName>
        <fullName evidence="5">DUF262 domain-containing protein</fullName>
    </recommendedName>
</protein>
<proteinExistence type="predicted"/>
<dbReference type="InterPro" id="IPR004919">
    <property type="entry name" value="GmrSD_N"/>
</dbReference>
<name>A0AAE3VLK7_9HYPH</name>
<dbReference type="AlphaFoldDB" id="A0AAE3VLK7"/>
<feature type="domain" description="GmrSD restriction endonucleases C-terminal" evidence="2">
    <location>
        <begin position="435"/>
        <end position="551"/>
    </location>
</feature>
<dbReference type="RefSeq" id="WP_306884538.1">
    <property type="nucleotide sequence ID" value="NZ_JAUSUL010000001.1"/>
</dbReference>